<accession>A0A6B0RTZ8</accession>
<keyword evidence="2" id="KW-1185">Reference proteome</keyword>
<name>A0A6B0RTZ8_9CETA</name>
<dbReference type="EMBL" id="VBQZ03000084">
    <property type="protein sequence ID" value="MXQ92581.1"/>
    <property type="molecule type" value="Genomic_DNA"/>
</dbReference>
<gene>
    <name evidence="1" type="ORF">E5288_WYG005693</name>
</gene>
<proteinExistence type="predicted"/>
<dbReference type="AlphaFoldDB" id="A0A6B0RTZ8"/>
<protein>
    <submittedName>
        <fullName evidence="1">Uncharacterized protein</fullName>
    </submittedName>
</protein>
<evidence type="ECO:0000313" key="2">
    <source>
        <dbReference type="Proteomes" id="UP000322234"/>
    </source>
</evidence>
<organism evidence="1 2">
    <name type="scientific">Bos mutus</name>
    <name type="common">wild yak</name>
    <dbReference type="NCBI Taxonomy" id="72004"/>
    <lineage>
        <taxon>Eukaryota</taxon>
        <taxon>Metazoa</taxon>
        <taxon>Chordata</taxon>
        <taxon>Craniata</taxon>
        <taxon>Vertebrata</taxon>
        <taxon>Euteleostomi</taxon>
        <taxon>Mammalia</taxon>
        <taxon>Eutheria</taxon>
        <taxon>Laurasiatheria</taxon>
        <taxon>Artiodactyla</taxon>
        <taxon>Ruminantia</taxon>
        <taxon>Pecora</taxon>
        <taxon>Bovidae</taxon>
        <taxon>Bovinae</taxon>
        <taxon>Bos</taxon>
    </lineage>
</organism>
<reference evidence="1" key="1">
    <citation type="submission" date="2019-10" db="EMBL/GenBank/DDBJ databases">
        <title>The sequence and de novo assembly of the wild yak genome.</title>
        <authorList>
            <person name="Liu Y."/>
        </authorList>
    </citation>
    <scope>NUCLEOTIDE SEQUENCE [LARGE SCALE GENOMIC DNA]</scope>
    <source>
        <strain evidence="1">WY2019</strain>
    </source>
</reference>
<sequence length="84" mass="9938">MHIDPGLALSRLKFSALYMNDFYDTTIYERRKEEKKFYAIRAFFSGFSNSENTHLWQEHSSKRGPCVSQYLELRLVDQRAGEVL</sequence>
<comment type="caution">
    <text evidence="1">The sequence shown here is derived from an EMBL/GenBank/DDBJ whole genome shotgun (WGS) entry which is preliminary data.</text>
</comment>
<evidence type="ECO:0000313" key="1">
    <source>
        <dbReference type="EMBL" id="MXQ92581.1"/>
    </source>
</evidence>
<dbReference type="Proteomes" id="UP000322234">
    <property type="component" value="Unassembled WGS sequence"/>
</dbReference>